<dbReference type="Proteomes" id="UP000661691">
    <property type="component" value="Unassembled WGS sequence"/>
</dbReference>
<dbReference type="EMBL" id="JACXAH010000013">
    <property type="protein sequence ID" value="MBD1372673.1"/>
    <property type="molecule type" value="Genomic_DNA"/>
</dbReference>
<dbReference type="InterPro" id="IPR014030">
    <property type="entry name" value="Ketoacyl_synth_N"/>
</dbReference>
<evidence type="ECO:0000256" key="1">
    <source>
        <dbReference type="ARBA" id="ARBA00008467"/>
    </source>
</evidence>
<name>A0A926RU95_9BACL</name>
<dbReference type="Pfam" id="PF02801">
    <property type="entry name" value="Ketoacyl-synt_C"/>
    <property type="match status" value="1"/>
</dbReference>
<keyword evidence="6" id="KW-1185">Reference proteome</keyword>
<organism evidence="5 6">
    <name type="scientific">Polycladospora coralii</name>
    <dbReference type="NCBI Taxonomy" id="2771432"/>
    <lineage>
        <taxon>Bacteria</taxon>
        <taxon>Bacillati</taxon>
        <taxon>Bacillota</taxon>
        <taxon>Bacilli</taxon>
        <taxon>Bacillales</taxon>
        <taxon>Thermoactinomycetaceae</taxon>
        <taxon>Polycladospora</taxon>
    </lineage>
</organism>
<evidence type="ECO:0000313" key="6">
    <source>
        <dbReference type="Proteomes" id="UP000661691"/>
    </source>
</evidence>
<dbReference type="GO" id="GO:0006633">
    <property type="term" value="P:fatty acid biosynthetic process"/>
    <property type="evidence" value="ECO:0007669"/>
    <property type="project" value="TreeGrafter"/>
</dbReference>
<comment type="caution">
    <text evidence="5">The sequence shown here is derived from an EMBL/GenBank/DDBJ whole genome shotgun (WGS) entry which is preliminary data.</text>
</comment>
<dbReference type="InterPro" id="IPR016039">
    <property type="entry name" value="Thiolase-like"/>
</dbReference>
<gene>
    <name evidence="5" type="ORF">IC620_09930</name>
</gene>
<evidence type="ECO:0000259" key="4">
    <source>
        <dbReference type="PROSITE" id="PS52004"/>
    </source>
</evidence>
<evidence type="ECO:0000256" key="2">
    <source>
        <dbReference type="ARBA" id="ARBA00022679"/>
    </source>
</evidence>
<accession>A0A926RU95</accession>
<dbReference type="InterPro" id="IPR020841">
    <property type="entry name" value="PKS_Beta-ketoAc_synthase_dom"/>
</dbReference>
<dbReference type="InterPro" id="IPR014031">
    <property type="entry name" value="Ketoacyl_synth_C"/>
</dbReference>
<dbReference type="SUPFAM" id="SSF53901">
    <property type="entry name" value="Thiolase-like"/>
    <property type="match status" value="2"/>
</dbReference>
<dbReference type="SMART" id="SM00825">
    <property type="entry name" value="PKS_KS"/>
    <property type="match status" value="1"/>
</dbReference>
<dbReference type="AlphaFoldDB" id="A0A926RU95"/>
<reference evidence="5" key="1">
    <citation type="submission" date="2020-09" db="EMBL/GenBank/DDBJ databases">
        <title>A novel bacterium of genus Hazenella, isolated from South China Sea.</title>
        <authorList>
            <person name="Huang H."/>
            <person name="Mo K."/>
            <person name="Hu Y."/>
        </authorList>
    </citation>
    <scope>NUCLEOTIDE SEQUENCE</scope>
    <source>
        <strain evidence="5">IB182357</strain>
    </source>
</reference>
<dbReference type="Gene3D" id="3.40.47.10">
    <property type="match status" value="1"/>
</dbReference>
<dbReference type="InterPro" id="IPR000794">
    <property type="entry name" value="Beta-ketoacyl_synthase"/>
</dbReference>
<dbReference type="GO" id="GO:0004315">
    <property type="term" value="F:3-oxoacyl-[acyl-carrier-protein] synthase activity"/>
    <property type="evidence" value="ECO:0007669"/>
    <property type="project" value="TreeGrafter"/>
</dbReference>
<proteinExistence type="inferred from homology"/>
<comment type="similarity">
    <text evidence="1 3">Belongs to the thiolase-like superfamily. Beta-ketoacyl-ACP synthases family.</text>
</comment>
<evidence type="ECO:0000256" key="3">
    <source>
        <dbReference type="RuleBase" id="RU003694"/>
    </source>
</evidence>
<sequence>MAWHTALGSDLNEVWQKLLKGESGCKPVSSPFPLRNMRAGTIDFFSLDQQHRTRQHDLACTTIERVLEHAQLESESSAIRYILGTSYGSHLDEPVDSLHTWAVEVGESLRTYHKPLSLTTACSSASDSILVGASLIESGESEICVCGGADIVTISKRLAHSALNTMSPTYLRAFDESHDGMLLGEGAGFLVLESQVSAERRNATIYGYLLGAGASNDASGMTSPDPSGESIQLAIKRAFQDSETSIEELAIINAHGSGTPVNDAVEQACFHLLFGEQSELPLVFATKGGFGHSLGATGALEAITVLLALNEKQIPPIFGLENPMHNFTLPLPINKPSSFTGSVGASLTLGFGGFNTCLLFQGKT</sequence>
<protein>
    <submittedName>
        <fullName evidence="5">Beta-ketoacyl-[acyl-carrier-protein] synthase family protein</fullName>
    </submittedName>
</protein>
<keyword evidence="2 3" id="KW-0808">Transferase</keyword>
<dbReference type="Pfam" id="PF00109">
    <property type="entry name" value="ketoacyl-synt"/>
    <property type="match status" value="1"/>
</dbReference>
<dbReference type="PROSITE" id="PS52004">
    <property type="entry name" value="KS3_2"/>
    <property type="match status" value="1"/>
</dbReference>
<dbReference type="PANTHER" id="PTHR11712:SF336">
    <property type="entry name" value="3-OXOACYL-[ACYL-CARRIER-PROTEIN] SYNTHASE, MITOCHONDRIAL"/>
    <property type="match status" value="1"/>
</dbReference>
<feature type="domain" description="Ketosynthase family 3 (KS3)" evidence="4">
    <location>
        <begin position="1"/>
        <end position="362"/>
    </location>
</feature>
<dbReference type="PANTHER" id="PTHR11712">
    <property type="entry name" value="POLYKETIDE SYNTHASE-RELATED"/>
    <property type="match status" value="1"/>
</dbReference>
<evidence type="ECO:0000313" key="5">
    <source>
        <dbReference type="EMBL" id="MBD1372673.1"/>
    </source>
</evidence>